<dbReference type="EMBL" id="GL877405">
    <property type="protein sequence ID" value="ELA48342.1"/>
    <property type="molecule type" value="Genomic_DNA"/>
</dbReference>
<dbReference type="Proteomes" id="UP000011081">
    <property type="component" value="Unassembled WGS sequence"/>
</dbReference>
<protein>
    <submittedName>
        <fullName evidence="1">Uncharacterized protein</fullName>
    </submittedName>
</protein>
<evidence type="ECO:0000313" key="2">
    <source>
        <dbReference type="Proteomes" id="UP000011081"/>
    </source>
</evidence>
<sequence length="103" mass="12302">MVDISSKMKYNVPKQAIHECYTTQTLHYIKIELYHEAHTNHMIVNCKSNCFHAIADPYYTANHYEYKQIRLSSSIRFLKLTGHSNTDVSTCTGRMWFNRDFWY</sequence>
<reference evidence="2" key="1">
    <citation type="submission" date="2011-03" db="EMBL/GenBank/DDBJ databases">
        <title>The genome sequence of Vavraia culicis strain floridensis.</title>
        <authorList>
            <consortium name="The Broad Institute Genome Sequencing Platform"/>
            <person name="Cuomo C."/>
            <person name="Becnel J."/>
            <person name="Sanscrainte N."/>
            <person name="Young S.K."/>
            <person name="Zeng Q."/>
            <person name="Gargeya S."/>
            <person name="Fitzgerald M."/>
            <person name="Haas B."/>
            <person name="Abouelleil A."/>
            <person name="Alvarado L."/>
            <person name="Arachchi H.M."/>
            <person name="Berlin A."/>
            <person name="Chapman S.B."/>
            <person name="Gearin G."/>
            <person name="Goldberg J."/>
            <person name="Griggs A."/>
            <person name="Gujja S."/>
            <person name="Hansen M."/>
            <person name="Heiman D."/>
            <person name="Howarth C."/>
            <person name="Larimer J."/>
            <person name="Lui A."/>
            <person name="MacDonald P.J.P."/>
            <person name="McCowen C."/>
            <person name="Montmayeur A."/>
            <person name="Murphy C."/>
            <person name="Neiman D."/>
            <person name="Pearson M."/>
            <person name="Priest M."/>
            <person name="Roberts A."/>
            <person name="Saif S."/>
            <person name="Shea T."/>
            <person name="Sisk P."/>
            <person name="Stolte C."/>
            <person name="Sykes S."/>
            <person name="Wortman J."/>
            <person name="Nusbaum C."/>
            <person name="Birren B."/>
        </authorList>
    </citation>
    <scope>NUCLEOTIDE SEQUENCE [LARGE SCALE GENOMIC DNA]</scope>
    <source>
        <strain evidence="2">floridensis</strain>
    </source>
</reference>
<dbReference type="HOGENOM" id="CLU_2265748_0_0_1"/>
<dbReference type="RefSeq" id="XP_008073199.1">
    <property type="nucleotide sequence ID" value="XM_008075008.1"/>
</dbReference>
<evidence type="ECO:0000313" key="1">
    <source>
        <dbReference type="EMBL" id="ELA48342.1"/>
    </source>
</evidence>
<organism evidence="1 2">
    <name type="scientific">Vavraia culicis (isolate floridensis)</name>
    <name type="common">Microsporidian parasite</name>
    <dbReference type="NCBI Taxonomy" id="948595"/>
    <lineage>
        <taxon>Eukaryota</taxon>
        <taxon>Fungi</taxon>
        <taxon>Fungi incertae sedis</taxon>
        <taxon>Microsporidia</taxon>
        <taxon>Pleistophoridae</taxon>
        <taxon>Vavraia</taxon>
    </lineage>
</organism>
<proteinExistence type="predicted"/>
<dbReference type="GeneID" id="19878069"/>
<keyword evidence="2" id="KW-1185">Reference proteome</keyword>
<dbReference type="AlphaFoldDB" id="L2GYC2"/>
<accession>L2GYC2</accession>
<dbReference type="VEuPathDB" id="MicrosporidiaDB:VCUG_00178"/>
<dbReference type="InParanoid" id="L2GYC2"/>
<name>L2GYC2_VAVCU</name>
<gene>
    <name evidence="1" type="ORF">VCUG_00178</name>
</gene>